<dbReference type="Gene3D" id="2.60.120.680">
    <property type="entry name" value="GOLD domain"/>
    <property type="match status" value="1"/>
</dbReference>
<dbReference type="InterPro" id="IPR036273">
    <property type="entry name" value="CRAL/TRIO_N_dom_sf"/>
</dbReference>
<evidence type="ECO:0008006" key="6">
    <source>
        <dbReference type="Google" id="ProtNLM"/>
    </source>
</evidence>
<dbReference type="InterPro" id="IPR036598">
    <property type="entry name" value="GOLD_dom_sf"/>
</dbReference>
<dbReference type="PROSITE" id="PS50904">
    <property type="entry name" value="PRELI_MSF1"/>
    <property type="match status" value="1"/>
</dbReference>
<evidence type="ECO:0000313" key="5">
    <source>
        <dbReference type="Proteomes" id="UP001175271"/>
    </source>
</evidence>
<evidence type="ECO:0000259" key="2">
    <source>
        <dbReference type="PROSITE" id="PS50191"/>
    </source>
</evidence>
<dbReference type="PANTHER" id="PTHR23324:SF66">
    <property type="entry name" value="PROTEIN REAL-TIME"/>
    <property type="match status" value="1"/>
</dbReference>
<dbReference type="Pfam" id="PF04707">
    <property type="entry name" value="PRELI"/>
    <property type="match status" value="1"/>
</dbReference>
<comment type="caution">
    <text evidence="4">The sequence shown here is derived from an EMBL/GenBank/DDBJ whole genome shotgun (WGS) entry which is preliminary data.</text>
</comment>
<evidence type="ECO:0000313" key="4">
    <source>
        <dbReference type="EMBL" id="KAK0397279.1"/>
    </source>
</evidence>
<dbReference type="InterPro" id="IPR006797">
    <property type="entry name" value="PRELI/MSF1_dom"/>
</dbReference>
<feature type="domain" description="CRAL-TRIO" evidence="2">
    <location>
        <begin position="345"/>
        <end position="521"/>
    </location>
</feature>
<dbReference type="PANTHER" id="PTHR23324">
    <property type="entry name" value="SEC14 RELATED PROTEIN"/>
    <property type="match status" value="1"/>
</dbReference>
<dbReference type="Pfam" id="PF00650">
    <property type="entry name" value="CRAL_TRIO"/>
    <property type="match status" value="1"/>
</dbReference>
<dbReference type="InterPro" id="IPR001251">
    <property type="entry name" value="CRAL-TRIO_dom"/>
</dbReference>
<sequence>MVQTYQSPVRVYKHPFEIVMAAYQKRFPTCPQIPIFVGSEITYEYHSPDGAEEVIERKCQLNVEAPYLVKKIAGVDYVYFTQKNSLDRRKRTLLIEASNISFANRIVVIENCNYYVHPENSDWTCFEQSASLDVKSFFGFESSVEKLAVKQYAANLAKGKEILEFFIDDLLKSGTTYIPPFKGAGNSGDVNSLADSAIDMAKPSCEETSDGSENTAVQTMANCLISGTSAATPEPGQLRRTSGVSEGNSAGFVRASSMDDPEAKLESEYIRRFLGQLSALEESRLCELKYGLQSAHKGKLPNDAHLLRFLRAREFDVARAREMVLNSLRWRKLHNVDKILQEFEPPAVLMQFFPGCWYHHDKQGRPVFVLRLGQLDIKGLLRTVGLETVVKFTLSICEQGLIKASEATKKLGQPISTWTLLVDLEGLSMRHLWRPGVQALLRIIEIVEANYPETMGLVLIARAPRVFPVLWTLISPFIDENTRCKFMINSGGNDTVLPELAKYIDPQLLPEFLGGPCFCMAPEGGHVPKSMYRPVALDGHFDDDDVLSSTYTSAHLHRGAPCEVLVPVSTPGCVVTWDFDILKGDCEFLVYHTDKILQTPVQPHSPTTAVERVTAAIGATSLSSSPKVVYSDPDLVLGVDLTIEEKPVTFGEGDSMQGSHYCSKKGTYIMQWRHPEVSSGQHQSFDFSLSGHKCKLIYYHELLDSANFRGSVASLESCRSSFSSLAAGTPTGTPIDLLENDSMFDFWRKYG</sequence>
<feature type="region of interest" description="Disordered" evidence="1">
    <location>
        <begin position="231"/>
        <end position="253"/>
    </location>
</feature>
<dbReference type="SMART" id="SM01100">
    <property type="entry name" value="CRAL_TRIO_N"/>
    <property type="match status" value="1"/>
</dbReference>
<evidence type="ECO:0000259" key="3">
    <source>
        <dbReference type="PROSITE" id="PS50904"/>
    </source>
</evidence>
<feature type="compositionally biased region" description="Polar residues" evidence="1">
    <location>
        <begin position="239"/>
        <end position="248"/>
    </location>
</feature>
<dbReference type="SUPFAM" id="SSF52087">
    <property type="entry name" value="CRAL/TRIO domain"/>
    <property type="match status" value="1"/>
</dbReference>
<proteinExistence type="predicted"/>
<dbReference type="EMBL" id="JAUCMV010000005">
    <property type="protein sequence ID" value="KAK0397279.1"/>
    <property type="molecule type" value="Genomic_DNA"/>
</dbReference>
<dbReference type="SUPFAM" id="SSF101576">
    <property type="entry name" value="Supernatant protein factor (SPF), C-terminal domain"/>
    <property type="match status" value="1"/>
</dbReference>
<gene>
    <name evidence="4" type="ORF">QR680_002063</name>
</gene>
<organism evidence="4 5">
    <name type="scientific">Steinernema hermaphroditum</name>
    <dbReference type="NCBI Taxonomy" id="289476"/>
    <lineage>
        <taxon>Eukaryota</taxon>
        <taxon>Metazoa</taxon>
        <taxon>Ecdysozoa</taxon>
        <taxon>Nematoda</taxon>
        <taxon>Chromadorea</taxon>
        <taxon>Rhabditida</taxon>
        <taxon>Tylenchina</taxon>
        <taxon>Panagrolaimomorpha</taxon>
        <taxon>Strongyloidoidea</taxon>
        <taxon>Steinernematidae</taxon>
        <taxon>Steinernema</taxon>
    </lineage>
</organism>
<dbReference type="Proteomes" id="UP001175271">
    <property type="component" value="Unassembled WGS sequence"/>
</dbReference>
<dbReference type="AlphaFoldDB" id="A0AA39LHH8"/>
<name>A0AA39LHH8_9BILA</name>
<accession>A0AA39LHH8</accession>
<keyword evidence="5" id="KW-1185">Reference proteome</keyword>
<dbReference type="InterPro" id="IPR051064">
    <property type="entry name" value="SEC14/CRAL-TRIO_domain"/>
</dbReference>
<feature type="domain" description="PRELI/MSF1" evidence="3">
    <location>
        <begin position="2"/>
        <end position="175"/>
    </location>
</feature>
<dbReference type="GO" id="GO:0005737">
    <property type="term" value="C:cytoplasm"/>
    <property type="evidence" value="ECO:0007669"/>
    <property type="project" value="TreeGrafter"/>
</dbReference>
<dbReference type="CDD" id="cd00170">
    <property type="entry name" value="SEC14"/>
    <property type="match status" value="1"/>
</dbReference>
<dbReference type="SMART" id="SM00516">
    <property type="entry name" value="SEC14"/>
    <property type="match status" value="1"/>
</dbReference>
<protein>
    <recommendedName>
        <fullName evidence="6">CRAL-TRIO domain-containing protein</fullName>
    </recommendedName>
</protein>
<dbReference type="InterPro" id="IPR011074">
    <property type="entry name" value="CRAL/TRIO_N_dom"/>
</dbReference>
<reference evidence="4" key="1">
    <citation type="submission" date="2023-06" db="EMBL/GenBank/DDBJ databases">
        <title>Genomic analysis of the entomopathogenic nematode Steinernema hermaphroditum.</title>
        <authorList>
            <person name="Schwarz E.M."/>
            <person name="Heppert J.K."/>
            <person name="Baniya A."/>
            <person name="Schwartz H.T."/>
            <person name="Tan C.-H."/>
            <person name="Antoshechkin I."/>
            <person name="Sternberg P.W."/>
            <person name="Goodrich-Blair H."/>
            <person name="Dillman A.R."/>
        </authorList>
    </citation>
    <scope>NUCLEOTIDE SEQUENCE</scope>
    <source>
        <strain evidence="4">PS9179</strain>
        <tissue evidence="4">Whole animal</tissue>
    </source>
</reference>
<evidence type="ECO:0000256" key="1">
    <source>
        <dbReference type="SAM" id="MobiDB-lite"/>
    </source>
</evidence>
<dbReference type="Gene3D" id="3.40.525.10">
    <property type="entry name" value="CRAL-TRIO lipid binding domain"/>
    <property type="match status" value="1"/>
</dbReference>
<dbReference type="SUPFAM" id="SSF46938">
    <property type="entry name" value="CRAL/TRIO N-terminal domain"/>
    <property type="match status" value="1"/>
</dbReference>
<dbReference type="Pfam" id="PF03765">
    <property type="entry name" value="CRAL_TRIO_N"/>
    <property type="match status" value="1"/>
</dbReference>
<dbReference type="PROSITE" id="PS50191">
    <property type="entry name" value="CRAL_TRIO"/>
    <property type="match status" value="1"/>
</dbReference>
<dbReference type="InterPro" id="IPR036865">
    <property type="entry name" value="CRAL-TRIO_dom_sf"/>
</dbReference>